<gene>
    <name evidence="1" type="ORF">GCM10010151_21990</name>
</gene>
<name>A0ABP3G0C8_9ACTN</name>
<accession>A0ABP3G0C8</accession>
<evidence type="ECO:0000313" key="2">
    <source>
        <dbReference type="Proteomes" id="UP001501822"/>
    </source>
</evidence>
<comment type="caution">
    <text evidence="1">The sequence shown here is derived from an EMBL/GenBank/DDBJ whole genome shotgun (WGS) entry which is preliminary data.</text>
</comment>
<dbReference type="EMBL" id="BAAABM010000016">
    <property type="protein sequence ID" value="GAA0331738.1"/>
    <property type="molecule type" value="Genomic_DNA"/>
</dbReference>
<dbReference type="RefSeq" id="WP_252805366.1">
    <property type="nucleotide sequence ID" value="NZ_BAAABM010000016.1"/>
</dbReference>
<reference evidence="2" key="1">
    <citation type="journal article" date="2019" name="Int. J. Syst. Evol. Microbiol.">
        <title>The Global Catalogue of Microorganisms (GCM) 10K type strain sequencing project: providing services to taxonomists for standard genome sequencing and annotation.</title>
        <authorList>
            <consortium name="The Broad Institute Genomics Platform"/>
            <consortium name="The Broad Institute Genome Sequencing Center for Infectious Disease"/>
            <person name="Wu L."/>
            <person name="Ma J."/>
        </authorList>
    </citation>
    <scope>NUCLEOTIDE SEQUENCE [LARGE SCALE GENOMIC DNA]</scope>
    <source>
        <strain evidence="2">JCM 3146</strain>
    </source>
</reference>
<organism evidence="1 2">
    <name type="scientific">Actinoallomurus spadix</name>
    <dbReference type="NCBI Taxonomy" id="79912"/>
    <lineage>
        <taxon>Bacteria</taxon>
        <taxon>Bacillati</taxon>
        <taxon>Actinomycetota</taxon>
        <taxon>Actinomycetes</taxon>
        <taxon>Streptosporangiales</taxon>
        <taxon>Thermomonosporaceae</taxon>
        <taxon>Actinoallomurus</taxon>
    </lineage>
</organism>
<keyword evidence="2" id="KW-1185">Reference proteome</keyword>
<dbReference type="Proteomes" id="UP001501822">
    <property type="component" value="Unassembled WGS sequence"/>
</dbReference>
<protein>
    <submittedName>
        <fullName evidence="1">Uncharacterized protein</fullName>
    </submittedName>
</protein>
<proteinExistence type="predicted"/>
<sequence length="74" mass="8198">MPISADMNKVLDRDYEDMDMKRLVDAPVEALAGVSQSDAEMLKKAFGIKTIGDMGRNKYMQAAYAIVHLSEACK</sequence>
<evidence type="ECO:0000313" key="1">
    <source>
        <dbReference type="EMBL" id="GAA0331738.1"/>
    </source>
</evidence>